<dbReference type="InterPro" id="IPR051319">
    <property type="entry name" value="Oligoribo/pAp-PDE_c-di-AMP_PDE"/>
</dbReference>
<dbReference type="PANTHER" id="PTHR47618">
    <property type="entry name" value="BIFUNCTIONAL OLIGORIBONUCLEASE AND PAP PHOSPHATASE NRNA"/>
    <property type="match status" value="1"/>
</dbReference>
<dbReference type="Pfam" id="PF02272">
    <property type="entry name" value="DHHA1"/>
    <property type="match status" value="1"/>
</dbReference>
<dbReference type="Pfam" id="PF01368">
    <property type="entry name" value="DHH"/>
    <property type="match status" value="1"/>
</dbReference>
<dbReference type="Proteomes" id="UP000199428">
    <property type="component" value="Unassembled WGS sequence"/>
</dbReference>
<sequence length="325" mass="35948">MIENFDSLISNSKVIGISGHIRPDGDCVGSTMAMYNYIVTYYPEIEVHVYLDPIPNIFKFFKNADKIEDIHTVSADKHFDLFIALDCSDGGRLGDVYPFFEKATHTVCIDHHMTNGGFAEFSYIIPDDSSTCELVFNQFGKDKITKDIAECLYTGIIHDTGVFQYSCTTESTMDAAGFLMTKGIDYSKICTDTYYAKTMIQNRMLGKALLGCKTFEDGKIIAAVITAEDMAEFGAQSKHLEGIVQQLRDTTGVEVAIFLYELEDGDFKGSTRASGDVDLTVITGVYGGGGHKKAAGFSVTTKEPWKIVDEIVEMVKKQFNELGIN</sequence>
<feature type="domain" description="DHHA1" evidence="2">
    <location>
        <begin position="219"/>
        <end position="320"/>
    </location>
</feature>
<dbReference type="SUPFAM" id="SSF64182">
    <property type="entry name" value="DHH phosphoesterases"/>
    <property type="match status" value="1"/>
</dbReference>
<dbReference type="InterPro" id="IPR038763">
    <property type="entry name" value="DHH_sf"/>
</dbReference>
<proteinExistence type="predicted"/>
<dbReference type="PANTHER" id="PTHR47618:SF1">
    <property type="entry name" value="BIFUNCTIONAL OLIGORIBONUCLEASE AND PAP PHOSPHATASE NRNA"/>
    <property type="match status" value="1"/>
</dbReference>
<organism evidence="3 4">
    <name type="scientific">Pseudobutyrivibrio xylanivorans</name>
    <dbReference type="NCBI Taxonomy" id="185007"/>
    <lineage>
        <taxon>Bacteria</taxon>
        <taxon>Bacillati</taxon>
        <taxon>Bacillota</taxon>
        <taxon>Clostridia</taxon>
        <taxon>Lachnospirales</taxon>
        <taxon>Lachnospiraceae</taxon>
        <taxon>Pseudobutyrivibrio</taxon>
    </lineage>
</organism>
<protein>
    <submittedName>
        <fullName evidence="3">Phosphoesterase RecJ domain-containing protein</fullName>
    </submittedName>
</protein>
<dbReference type="InterPro" id="IPR001667">
    <property type="entry name" value="DDH_dom"/>
</dbReference>
<dbReference type="RefSeq" id="WP_090161208.1">
    <property type="nucleotide sequence ID" value="NZ_FMWK01000003.1"/>
</dbReference>
<dbReference type="Gene3D" id="3.10.310.30">
    <property type="match status" value="1"/>
</dbReference>
<dbReference type="Gene3D" id="3.90.1640.10">
    <property type="entry name" value="inorganic pyrophosphatase (n-terminal core)"/>
    <property type="match status" value="1"/>
</dbReference>
<feature type="domain" description="DDH" evidence="1">
    <location>
        <begin position="15"/>
        <end position="156"/>
    </location>
</feature>
<dbReference type="InterPro" id="IPR003156">
    <property type="entry name" value="DHHA1_dom"/>
</dbReference>
<evidence type="ECO:0000259" key="1">
    <source>
        <dbReference type="Pfam" id="PF01368"/>
    </source>
</evidence>
<dbReference type="AlphaFoldDB" id="A0A1G5RVF6"/>
<accession>A0A1G5RVF6</accession>
<evidence type="ECO:0000313" key="3">
    <source>
        <dbReference type="EMBL" id="SCZ77309.1"/>
    </source>
</evidence>
<gene>
    <name evidence="3" type="ORF">SAMN02910350_00669</name>
</gene>
<reference evidence="3 4" key="1">
    <citation type="submission" date="2016-10" db="EMBL/GenBank/DDBJ databases">
        <authorList>
            <person name="de Groot N.N."/>
        </authorList>
    </citation>
    <scope>NUCLEOTIDE SEQUENCE [LARGE SCALE GENOMIC DNA]</scope>
    <source>
        <strain evidence="3 4">DSM 10317</strain>
    </source>
</reference>
<name>A0A1G5RVF6_PSEXY</name>
<evidence type="ECO:0000259" key="2">
    <source>
        <dbReference type="Pfam" id="PF02272"/>
    </source>
</evidence>
<evidence type="ECO:0000313" key="4">
    <source>
        <dbReference type="Proteomes" id="UP000199428"/>
    </source>
</evidence>
<dbReference type="EMBL" id="FMWK01000003">
    <property type="protein sequence ID" value="SCZ77309.1"/>
    <property type="molecule type" value="Genomic_DNA"/>
</dbReference>
<dbReference type="GO" id="GO:0003676">
    <property type="term" value="F:nucleic acid binding"/>
    <property type="evidence" value="ECO:0007669"/>
    <property type="project" value="InterPro"/>
</dbReference>